<keyword evidence="2" id="KW-1185">Reference proteome</keyword>
<sequence>MILRKEFKVGQKVFLFNSRLKLIVGKLRSKWDGPFIITNIFPYGTVEIRDEPTDKIFKVNGHQLKPFHESPTMMEGDMEDLSLVKPILSEVDPEKLTNNVQLPILLDENSGAHRGASVKLFPTPQD</sequence>
<name>A0A371GIC7_MUCPR</name>
<accession>A0A371GIC7</accession>
<comment type="caution">
    <text evidence="1">The sequence shown here is derived from an EMBL/GenBank/DDBJ whole genome shotgun (WGS) entry which is preliminary data.</text>
</comment>
<gene>
    <name evidence="1" type="ORF">CR513_27838</name>
</gene>
<evidence type="ECO:0008006" key="3">
    <source>
        <dbReference type="Google" id="ProtNLM"/>
    </source>
</evidence>
<organism evidence="1 2">
    <name type="scientific">Mucuna pruriens</name>
    <name type="common">Velvet bean</name>
    <name type="synonym">Dolichos pruriens</name>
    <dbReference type="NCBI Taxonomy" id="157652"/>
    <lineage>
        <taxon>Eukaryota</taxon>
        <taxon>Viridiplantae</taxon>
        <taxon>Streptophyta</taxon>
        <taxon>Embryophyta</taxon>
        <taxon>Tracheophyta</taxon>
        <taxon>Spermatophyta</taxon>
        <taxon>Magnoliopsida</taxon>
        <taxon>eudicotyledons</taxon>
        <taxon>Gunneridae</taxon>
        <taxon>Pentapetalae</taxon>
        <taxon>rosids</taxon>
        <taxon>fabids</taxon>
        <taxon>Fabales</taxon>
        <taxon>Fabaceae</taxon>
        <taxon>Papilionoideae</taxon>
        <taxon>50 kb inversion clade</taxon>
        <taxon>NPAAA clade</taxon>
        <taxon>indigoferoid/millettioid clade</taxon>
        <taxon>Phaseoleae</taxon>
        <taxon>Mucuna</taxon>
    </lineage>
</organism>
<dbReference type="OrthoDB" id="1723222at2759"/>
<feature type="non-terminal residue" evidence="1">
    <location>
        <position position="1"/>
    </location>
</feature>
<dbReference type="EMBL" id="QJKJ01005435">
    <property type="protein sequence ID" value="RDX90309.1"/>
    <property type="molecule type" value="Genomic_DNA"/>
</dbReference>
<proteinExistence type="predicted"/>
<reference evidence="1" key="1">
    <citation type="submission" date="2018-05" db="EMBL/GenBank/DDBJ databases">
        <title>Draft genome of Mucuna pruriens seed.</title>
        <authorList>
            <person name="Nnadi N.E."/>
            <person name="Vos R."/>
            <person name="Hasami M.H."/>
            <person name="Devisetty U.K."/>
            <person name="Aguiy J.C."/>
        </authorList>
    </citation>
    <scope>NUCLEOTIDE SEQUENCE [LARGE SCALE GENOMIC DNA]</scope>
    <source>
        <strain evidence="1">JCA_2017</strain>
    </source>
</reference>
<dbReference type="AlphaFoldDB" id="A0A371GIC7"/>
<dbReference type="Proteomes" id="UP000257109">
    <property type="component" value="Unassembled WGS sequence"/>
</dbReference>
<evidence type="ECO:0000313" key="2">
    <source>
        <dbReference type="Proteomes" id="UP000257109"/>
    </source>
</evidence>
<evidence type="ECO:0000313" key="1">
    <source>
        <dbReference type="EMBL" id="RDX90309.1"/>
    </source>
</evidence>
<protein>
    <recommendedName>
        <fullName evidence="3">Reverse transcriptase domain-containing protein</fullName>
    </recommendedName>
</protein>